<evidence type="ECO:0000256" key="1">
    <source>
        <dbReference type="SAM" id="Phobius"/>
    </source>
</evidence>
<gene>
    <name evidence="2" type="ORF">BSK56_08435</name>
</gene>
<evidence type="ECO:0000313" key="2">
    <source>
        <dbReference type="EMBL" id="OMD49963.1"/>
    </source>
</evidence>
<sequence>MSTAGRNFINEGILRIALFLIIASLTYTVRNYVWAIIILTVVALYALVTGIIKLTRSDSEALERR</sequence>
<feature type="transmembrane region" description="Helical" evidence="1">
    <location>
        <begin position="35"/>
        <end position="55"/>
    </location>
</feature>
<dbReference type="Proteomes" id="UP000187412">
    <property type="component" value="Unassembled WGS sequence"/>
</dbReference>
<name>A0ABX3HIU5_PAEBO</name>
<evidence type="ECO:0008006" key="4">
    <source>
        <dbReference type="Google" id="ProtNLM"/>
    </source>
</evidence>
<organism evidence="2 3">
    <name type="scientific">Paenibacillus borealis</name>
    <dbReference type="NCBI Taxonomy" id="160799"/>
    <lineage>
        <taxon>Bacteria</taxon>
        <taxon>Bacillati</taxon>
        <taxon>Bacillota</taxon>
        <taxon>Bacilli</taxon>
        <taxon>Bacillales</taxon>
        <taxon>Paenibacillaceae</taxon>
        <taxon>Paenibacillus</taxon>
    </lineage>
</organism>
<accession>A0ABX3HIU5</accession>
<evidence type="ECO:0000313" key="3">
    <source>
        <dbReference type="Proteomes" id="UP000187412"/>
    </source>
</evidence>
<keyword evidence="1" id="KW-1133">Transmembrane helix</keyword>
<dbReference type="RefSeq" id="WP_076110124.1">
    <property type="nucleotide sequence ID" value="NZ_MPTB01000008.1"/>
</dbReference>
<proteinExistence type="predicted"/>
<protein>
    <recommendedName>
        <fullName evidence="4">DUF2892 domain-containing protein</fullName>
    </recommendedName>
</protein>
<keyword evidence="1" id="KW-0812">Transmembrane</keyword>
<keyword evidence="3" id="KW-1185">Reference proteome</keyword>
<feature type="transmembrane region" description="Helical" evidence="1">
    <location>
        <begin position="12"/>
        <end position="29"/>
    </location>
</feature>
<reference evidence="2 3" key="1">
    <citation type="submission" date="2016-10" db="EMBL/GenBank/DDBJ databases">
        <title>Paenibacillus species isolates.</title>
        <authorList>
            <person name="Beno S.M."/>
        </authorList>
    </citation>
    <scope>NUCLEOTIDE SEQUENCE [LARGE SCALE GENOMIC DNA]</scope>
    <source>
        <strain evidence="2 3">FSL H7-0744</strain>
    </source>
</reference>
<dbReference type="EMBL" id="MPTB01000008">
    <property type="protein sequence ID" value="OMD49963.1"/>
    <property type="molecule type" value="Genomic_DNA"/>
</dbReference>
<keyword evidence="1" id="KW-0472">Membrane</keyword>
<comment type="caution">
    <text evidence="2">The sequence shown here is derived from an EMBL/GenBank/DDBJ whole genome shotgun (WGS) entry which is preliminary data.</text>
</comment>